<feature type="signal peptide" evidence="1">
    <location>
        <begin position="1"/>
        <end position="19"/>
    </location>
</feature>
<keyword evidence="1" id="KW-0732">Signal</keyword>
<dbReference type="Proteomes" id="UP001209417">
    <property type="component" value="Unassembled WGS sequence"/>
</dbReference>
<evidence type="ECO:0000313" key="2">
    <source>
        <dbReference type="EMBL" id="MCW4132590.1"/>
    </source>
</evidence>
<sequence length="124" mass="14341">MKKLLLSMLLGMASLFANAITWNSNYISIRIGNGDFSELIKLKTVITYTNPPDYKKGIYTFNTDGTILKLWLTNINQDGVVEAYDSENNMYWITFTNLPNFGIVAIMLHRYGDDKYFLYDLMKK</sequence>
<dbReference type="RefSeq" id="WP_203055292.1">
    <property type="nucleotide sequence ID" value="NZ_JAPDVE010000014.1"/>
</dbReference>
<organism evidence="2 3">
    <name type="scientific">Segatella copri</name>
    <dbReference type="NCBI Taxonomy" id="165179"/>
    <lineage>
        <taxon>Bacteria</taxon>
        <taxon>Pseudomonadati</taxon>
        <taxon>Bacteroidota</taxon>
        <taxon>Bacteroidia</taxon>
        <taxon>Bacteroidales</taxon>
        <taxon>Prevotellaceae</taxon>
        <taxon>Segatella</taxon>
    </lineage>
</organism>
<name>A0AAW5UAP4_9BACT</name>
<proteinExistence type="predicted"/>
<evidence type="ECO:0000313" key="3">
    <source>
        <dbReference type="Proteomes" id="UP001209417"/>
    </source>
</evidence>
<dbReference type="EMBL" id="JAPDVG010000001">
    <property type="protein sequence ID" value="MCW4132590.1"/>
    <property type="molecule type" value="Genomic_DNA"/>
</dbReference>
<accession>A0AAW5UAP4</accession>
<feature type="chain" id="PRO_5043566078" evidence="1">
    <location>
        <begin position="20"/>
        <end position="124"/>
    </location>
</feature>
<evidence type="ECO:0000256" key="1">
    <source>
        <dbReference type="SAM" id="SignalP"/>
    </source>
</evidence>
<comment type="caution">
    <text evidence="2">The sequence shown here is derived from an EMBL/GenBank/DDBJ whole genome shotgun (WGS) entry which is preliminary data.</text>
</comment>
<gene>
    <name evidence="2" type="ORF">ONT19_13570</name>
</gene>
<protein>
    <submittedName>
        <fullName evidence="2">Uncharacterized protein</fullName>
    </submittedName>
</protein>
<reference evidence="2" key="1">
    <citation type="submission" date="2022-11" db="EMBL/GenBank/DDBJ databases">
        <title>Genomic repertoires linked with pathogenic potency of arthritogenic Prevotella copri isolated from the gut of rheumatoid arthritis patients.</title>
        <authorList>
            <person name="Nii T."/>
            <person name="Maeda Y."/>
            <person name="Motooka D."/>
            <person name="Naito M."/>
            <person name="Matsumoto Y."/>
            <person name="Ogawa T."/>
            <person name="Oguro-Igashira E."/>
            <person name="Kishikawa T."/>
            <person name="Yamashita M."/>
            <person name="Koizumi S."/>
            <person name="Kurakawa T."/>
            <person name="Okumura R."/>
            <person name="Kayama H."/>
            <person name="Murakami M."/>
            <person name="Sakaguchi T."/>
            <person name="Das B."/>
            <person name="Nakamura S."/>
            <person name="Okada Y."/>
            <person name="Kumanogoh A."/>
            <person name="Takeda K."/>
        </authorList>
    </citation>
    <scope>NUCLEOTIDE SEQUENCE</scope>
    <source>
        <strain evidence="2">H019-1</strain>
    </source>
</reference>
<dbReference type="AlphaFoldDB" id="A0AAW5UAP4"/>